<comment type="caution">
    <text evidence="7">The sequence shown here is derived from an EMBL/GenBank/DDBJ whole genome shotgun (WGS) entry which is preliminary data.</text>
</comment>
<feature type="binding site" evidence="6">
    <location>
        <begin position="106"/>
        <end position="108"/>
    </location>
    <ligand>
        <name>S-adenosyl-L-methionine</name>
        <dbReference type="ChEBI" id="CHEBI:59789"/>
    </ligand>
</feature>
<evidence type="ECO:0000313" key="8">
    <source>
        <dbReference type="Proteomes" id="UP000004754"/>
    </source>
</evidence>
<dbReference type="NCBIfam" id="TIGR00138">
    <property type="entry name" value="rsmG_gidB"/>
    <property type="match status" value="1"/>
</dbReference>
<dbReference type="Proteomes" id="UP000004754">
    <property type="component" value="Unassembled WGS sequence"/>
</dbReference>
<keyword evidence="3 6" id="KW-0489">Methyltransferase</keyword>
<dbReference type="EMBL" id="AEQN01000023">
    <property type="protein sequence ID" value="EFV01114.1"/>
    <property type="molecule type" value="Genomic_DNA"/>
</dbReference>
<dbReference type="InterPro" id="IPR003682">
    <property type="entry name" value="rRNA_ssu_MeTfrase_G"/>
</dbReference>
<feature type="binding site" evidence="6">
    <location>
        <position position="88"/>
    </location>
    <ligand>
        <name>S-adenosyl-L-methionine</name>
        <dbReference type="ChEBI" id="CHEBI:59789"/>
    </ligand>
</feature>
<keyword evidence="5 6" id="KW-0949">S-adenosyl-L-methionine</keyword>
<keyword evidence="2 6" id="KW-0698">rRNA processing</keyword>
<dbReference type="InterPro" id="IPR029063">
    <property type="entry name" value="SAM-dependent_MTases_sf"/>
</dbReference>
<dbReference type="GO" id="GO:0070043">
    <property type="term" value="F:rRNA (guanine-N7-)-methyltransferase activity"/>
    <property type="evidence" value="ECO:0007669"/>
    <property type="project" value="UniProtKB-UniRule"/>
</dbReference>
<evidence type="ECO:0000313" key="7">
    <source>
        <dbReference type="EMBL" id="EFV01114.1"/>
    </source>
</evidence>
<dbReference type="CDD" id="cd02440">
    <property type="entry name" value="AdoMet_MTases"/>
    <property type="match status" value="1"/>
</dbReference>
<dbReference type="HOGENOM" id="CLU_065341_0_0_9"/>
<name>E6MIL8_9FIRM</name>
<feature type="binding site" evidence="6">
    <location>
        <position position="83"/>
    </location>
    <ligand>
        <name>S-adenosyl-L-methionine</name>
        <dbReference type="ChEBI" id="CHEBI:59789"/>
    </ligand>
</feature>
<proteinExistence type="inferred from homology"/>
<dbReference type="SUPFAM" id="SSF53335">
    <property type="entry name" value="S-adenosyl-L-methionine-dependent methyltransferases"/>
    <property type="match status" value="1"/>
</dbReference>
<evidence type="ECO:0000256" key="6">
    <source>
        <dbReference type="HAMAP-Rule" id="MF_00074"/>
    </source>
</evidence>
<keyword evidence="1 6" id="KW-0963">Cytoplasm</keyword>
<protein>
    <recommendedName>
        <fullName evidence="6">Ribosomal RNA small subunit methyltransferase G</fullName>
        <ecNumber evidence="6">2.1.1.-</ecNumber>
    </recommendedName>
    <alternativeName>
        <fullName evidence="6">16S rRNA 7-methylguanosine methyltransferase</fullName>
        <shortName evidence="6">16S rRNA m7G methyltransferase</shortName>
    </alternativeName>
</protein>
<reference evidence="7 8" key="1">
    <citation type="submission" date="2010-12" db="EMBL/GenBank/DDBJ databases">
        <authorList>
            <person name="Muzny D."/>
            <person name="Qin X."/>
            <person name="Deng J."/>
            <person name="Jiang H."/>
            <person name="Liu Y."/>
            <person name="Qu J."/>
            <person name="Song X.-Z."/>
            <person name="Zhang L."/>
            <person name="Thornton R."/>
            <person name="Coyle M."/>
            <person name="Francisco L."/>
            <person name="Jackson L."/>
            <person name="Javaid M."/>
            <person name="Korchina V."/>
            <person name="Kovar C."/>
            <person name="Mata R."/>
            <person name="Mathew T."/>
            <person name="Ngo R."/>
            <person name="Nguyen L."/>
            <person name="Nguyen N."/>
            <person name="Okwuonu G."/>
            <person name="Ongeri F."/>
            <person name="Pham C."/>
            <person name="Simmons D."/>
            <person name="Wilczek-Boney K."/>
            <person name="Hale W."/>
            <person name="Jakkamsetti A."/>
            <person name="Pham P."/>
            <person name="Ruth R."/>
            <person name="San Lucas F."/>
            <person name="Warren J."/>
            <person name="Zhang J."/>
            <person name="Zhao Z."/>
            <person name="Zhou C."/>
            <person name="Zhu D."/>
            <person name="Lee S."/>
            <person name="Bess C."/>
            <person name="Blankenburg K."/>
            <person name="Forbes L."/>
            <person name="Fu Q."/>
            <person name="Gubbala S."/>
            <person name="Hirani K."/>
            <person name="Jayaseelan J.C."/>
            <person name="Lara F."/>
            <person name="Munidasa M."/>
            <person name="Palculict T."/>
            <person name="Patil S."/>
            <person name="Pu L.-L."/>
            <person name="Saada N."/>
            <person name="Tang L."/>
            <person name="Weissenberger G."/>
            <person name="Zhu Y."/>
            <person name="Hemphill L."/>
            <person name="Shang Y."/>
            <person name="Youmans B."/>
            <person name="Ayvaz T."/>
            <person name="Ross M."/>
            <person name="Santibanez J."/>
            <person name="Aqrawi P."/>
            <person name="Gross S."/>
            <person name="Joshi V."/>
            <person name="Fowler G."/>
            <person name="Nazareth L."/>
            <person name="Reid J."/>
            <person name="Worley K."/>
            <person name="Petrosino J."/>
            <person name="Highlander S."/>
            <person name="Gibbs R."/>
        </authorList>
    </citation>
    <scope>NUCLEOTIDE SEQUENCE [LARGE SCALE GENOMIC DNA]</scope>
    <source>
        <strain evidence="7 8">ATCC 23263</strain>
    </source>
</reference>
<dbReference type="STRING" id="887929.HMP0721_1853"/>
<keyword evidence="4 6" id="KW-0808">Transferase</keyword>
<gene>
    <name evidence="7" type="primary">gidB</name>
    <name evidence="6" type="synonym">rsmG</name>
    <name evidence="7" type="ORF">HMP0721_1853</name>
</gene>
<feature type="binding site" evidence="6">
    <location>
        <begin position="134"/>
        <end position="135"/>
    </location>
    <ligand>
        <name>S-adenosyl-L-methionine</name>
        <dbReference type="ChEBI" id="CHEBI:59789"/>
    </ligand>
</feature>
<evidence type="ECO:0000256" key="3">
    <source>
        <dbReference type="ARBA" id="ARBA00022603"/>
    </source>
</evidence>
<evidence type="ECO:0000256" key="4">
    <source>
        <dbReference type="ARBA" id="ARBA00022679"/>
    </source>
</evidence>
<dbReference type="GO" id="GO:0005829">
    <property type="term" value="C:cytosol"/>
    <property type="evidence" value="ECO:0007669"/>
    <property type="project" value="TreeGrafter"/>
</dbReference>
<evidence type="ECO:0000256" key="1">
    <source>
        <dbReference type="ARBA" id="ARBA00022490"/>
    </source>
</evidence>
<dbReference type="EC" id="2.1.1.-" evidence="6"/>
<organism evidence="7 8">
    <name type="scientific">Pseudoramibacter alactolyticus ATCC 23263</name>
    <dbReference type="NCBI Taxonomy" id="887929"/>
    <lineage>
        <taxon>Bacteria</taxon>
        <taxon>Bacillati</taxon>
        <taxon>Bacillota</taxon>
        <taxon>Clostridia</taxon>
        <taxon>Eubacteriales</taxon>
        <taxon>Eubacteriaceae</taxon>
        <taxon>Pseudoramibacter</taxon>
    </lineage>
</organism>
<dbReference type="AlphaFoldDB" id="E6MIL8"/>
<dbReference type="FunFam" id="3.40.50.150:FF:000041">
    <property type="entry name" value="Ribosomal RNA small subunit methyltransferase G"/>
    <property type="match status" value="1"/>
</dbReference>
<dbReference type="Pfam" id="PF02527">
    <property type="entry name" value="GidB"/>
    <property type="match status" value="1"/>
</dbReference>
<comment type="similarity">
    <text evidence="6">Belongs to the methyltransferase superfamily. RNA methyltransferase RsmG family.</text>
</comment>
<accession>E6MIL8</accession>
<dbReference type="PANTHER" id="PTHR31760">
    <property type="entry name" value="S-ADENOSYL-L-METHIONINE-DEPENDENT METHYLTRANSFERASES SUPERFAMILY PROTEIN"/>
    <property type="match status" value="1"/>
</dbReference>
<comment type="subcellular location">
    <subcellularLocation>
        <location evidence="6">Cytoplasm</location>
    </subcellularLocation>
</comment>
<dbReference type="PANTHER" id="PTHR31760:SF0">
    <property type="entry name" value="S-ADENOSYL-L-METHIONINE-DEPENDENT METHYLTRANSFERASES SUPERFAMILY PROTEIN"/>
    <property type="match status" value="1"/>
</dbReference>
<dbReference type="Gene3D" id="3.40.50.150">
    <property type="entry name" value="Vaccinia Virus protein VP39"/>
    <property type="match status" value="1"/>
</dbReference>
<comment type="function">
    <text evidence="6">Specifically methylates the N7 position of a guanine in 16S rRNA.</text>
</comment>
<evidence type="ECO:0000256" key="2">
    <source>
        <dbReference type="ARBA" id="ARBA00022552"/>
    </source>
</evidence>
<sequence length="244" mass="26701">MKIIEENSVEINAFKKRIASALPVSLSEGQLEKLYRFMESLKAVNEHINLTRITDDNAFVEKHLLDSLACPLTPADQRIIDVGTGGGFPGIPLAIAYPQKQFVLVDATAKKVKAVEKIAADLGLANIELTAARAEALGKNPAYRERFDAACSRAVAAYGILSELCLPLVRTGGTFYAWKGEKYREEIDAAIDGVETLGGGEIRVSQNLLLKNTAFHVIIQCIKNGRTPAQYPRNYGQIKKKPLC</sequence>
<feature type="binding site" evidence="6">
    <location>
        <position position="153"/>
    </location>
    <ligand>
        <name>S-adenosyl-L-methionine</name>
        <dbReference type="ChEBI" id="CHEBI:59789"/>
    </ligand>
</feature>
<evidence type="ECO:0000256" key="5">
    <source>
        <dbReference type="ARBA" id="ARBA00022691"/>
    </source>
</evidence>
<dbReference type="HAMAP" id="MF_00074">
    <property type="entry name" value="16SrRNA_methyltr_G"/>
    <property type="match status" value="1"/>
</dbReference>
<keyword evidence="8" id="KW-1185">Reference proteome</keyword>
<dbReference type="eggNOG" id="COG0357">
    <property type="taxonomic scope" value="Bacteria"/>
</dbReference>